<dbReference type="InterPro" id="IPR006091">
    <property type="entry name" value="Acyl-CoA_Oxase/DH_mid-dom"/>
</dbReference>
<dbReference type="InterPro" id="IPR037069">
    <property type="entry name" value="AcylCoA_DH/ox_N_sf"/>
</dbReference>
<evidence type="ECO:0000259" key="7">
    <source>
        <dbReference type="Pfam" id="PF00441"/>
    </source>
</evidence>
<dbReference type="PANTHER" id="PTHR42803">
    <property type="entry name" value="ACYL-COA DEHYDROGENASE"/>
    <property type="match status" value="1"/>
</dbReference>
<dbReference type="InterPro" id="IPR009100">
    <property type="entry name" value="AcylCoA_DH/oxidase_NM_dom_sf"/>
</dbReference>
<evidence type="ECO:0000256" key="2">
    <source>
        <dbReference type="ARBA" id="ARBA00009347"/>
    </source>
</evidence>
<dbReference type="PANTHER" id="PTHR42803:SF1">
    <property type="entry name" value="BROAD-SPECIFICITY LINEAR ACYL-COA DEHYDROGENASE FADE5"/>
    <property type="match status" value="1"/>
</dbReference>
<evidence type="ECO:0000313" key="11">
    <source>
        <dbReference type="EMBL" id="GLQ06534.1"/>
    </source>
</evidence>
<dbReference type="Pfam" id="PF02770">
    <property type="entry name" value="Acyl-CoA_dh_M"/>
    <property type="match status" value="1"/>
</dbReference>
<dbReference type="Gene3D" id="2.40.110.10">
    <property type="entry name" value="Butyryl-CoA Dehydrogenase, subunit A, domain 2"/>
    <property type="match status" value="1"/>
</dbReference>
<evidence type="ECO:0000259" key="10">
    <source>
        <dbReference type="Pfam" id="PF12806"/>
    </source>
</evidence>
<feature type="domain" description="Acyl-CoA dehydrogenase/oxidase N-terminal" evidence="9">
    <location>
        <begin position="79"/>
        <end position="157"/>
    </location>
</feature>
<dbReference type="InterPro" id="IPR052166">
    <property type="entry name" value="Diverse_Acyl-CoA_DH"/>
</dbReference>
<dbReference type="Gene3D" id="1.10.540.10">
    <property type="entry name" value="Acyl-CoA dehydrogenase/oxidase, N-terminal domain"/>
    <property type="match status" value="1"/>
</dbReference>
<dbReference type="Gene3D" id="1.20.140.10">
    <property type="entry name" value="Butyryl-CoA Dehydrogenase, subunit A, domain 3"/>
    <property type="match status" value="1"/>
</dbReference>
<evidence type="ECO:0000313" key="12">
    <source>
        <dbReference type="Proteomes" id="UP001161409"/>
    </source>
</evidence>
<dbReference type="InterPro" id="IPR036250">
    <property type="entry name" value="AcylCo_DH-like_C"/>
</dbReference>
<comment type="cofactor">
    <cofactor evidence="1 6">
        <name>FAD</name>
        <dbReference type="ChEBI" id="CHEBI:57692"/>
    </cofactor>
</comment>
<sequence length="600" mass="64200">MGEYVAPLKDMRFVLNNIVDLEGLSQIDTFSHAESDVVDAVLEEAAKLSGNVLSPLNWSGDQEKTSVKDGVVTSPAGWRDAYQQFAEGGWNGISAPEEFGGGGMPQAVSLATVEMWNSANLAFALCPLLTQGAIESLIAHGTEEQKNKYLEKLVTGEWTATMNLTESHAGSDVGALRTKAEPAEDGSWRISGQKIFITYGEHELAENIIHLVLARTPGSPAGTKGISLFIVPKYLVNDDGSLGERNDLQCVSLEEKIGIHASPTAVMSYGDNGGCIGYLIGGENNGMACMFTMMNNARLGVGTQGLAIAERAYQKAVEYALERRQGRAVGTPKGESAPIVRHADVRRMLMTMKSQIEAMRCLIYLNGESLDKGHNHPDPATRQSALDLAELLTPLSKAWSTDLGVELSSTAVQIHGGMGFIEETGVGQFYRDSRILPIYEGTNGIQALDLVGRKLALRGGEPVRNLLSEMAHYAEEMRGNDEGLNGIARQLDAAVTALKDATDWMYSNAPNDPNAAPAGATPYLRMFATTVGGYLLAKSAVKARTLLDAGDSDTDFLNGKITTARFFAAQILPQVAGLLGPVTEGADLLFAIDENNLVAS</sequence>
<evidence type="ECO:0000256" key="6">
    <source>
        <dbReference type="RuleBase" id="RU362125"/>
    </source>
</evidence>
<keyword evidence="12" id="KW-1185">Reference proteome</keyword>
<keyword evidence="3 6" id="KW-0285">Flavoprotein</keyword>
<dbReference type="InterPro" id="IPR009075">
    <property type="entry name" value="AcylCo_DH/oxidase_C"/>
</dbReference>
<feature type="domain" description="Acyl-CoA oxidase/dehydrogenase middle" evidence="8">
    <location>
        <begin position="162"/>
        <end position="234"/>
    </location>
</feature>
<evidence type="ECO:0000256" key="3">
    <source>
        <dbReference type="ARBA" id="ARBA00022630"/>
    </source>
</evidence>
<dbReference type="InterPro" id="IPR046373">
    <property type="entry name" value="Acyl-CoA_Oxase/DH_mid-dom_sf"/>
</dbReference>
<dbReference type="Proteomes" id="UP001161409">
    <property type="component" value="Unassembled WGS sequence"/>
</dbReference>
<gene>
    <name evidence="11" type="primary">mmgC</name>
    <name evidence="11" type="ORF">GCM10007924_17550</name>
</gene>
<comment type="caution">
    <text evidence="11">The sequence shown here is derived from an EMBL/GenBank/DDBJ whole genome shotgun (WGS) entry which is preliminary data.</text>
</comment>
<dbReference type="SUPFAM" id="SSF47203">
    <property type="entry name" value="Acyl-CoA dehydrogenase C-terminal domain-like"/>
    <property type="match status" value="1"/>
</dbReference>
<dbReference type="InterPro" id="IPR013786">
    <property type="entry name" value="AcylCoA_DH/ox_N"/>
</dbReference>
<organism evidence="11 12">
    <name type="scientific">Sneathiella chinensis</name>
    <dbReference type="NCBI Taxonomy" id="349750"/>
    <lineage>
        <taxon>Bacteria</taxon>
        <taxon>Pseudomonadati</taxon>
        <taxon>Pseudomonadota</taxon>
        <taxon>Alphaproteobacteria</taxon>
        <taxon>Sneathiellales</taxon>
        <taxon>Sneathiellaceae</taxon>
        <taxon>Sneathiella</taxon>
    </lineage>
</organism>
<evidence type="ECO:0000259" key="8">
    <source>
        <dbReference type="Pfam" id="PF02770"/>
    </source>
</evidence>
<reference evidence="11" key="2">
    <citation type="submission" date="2023-01" db="EMBL/GenBank/DDBJ databases">
        <title>Draft genome sequence of Sneathiella chinensis strain NBRC 103408.</title>
        <authorList>
            <person name="Sun Q."/>
            <person name="Mori K."/>
        </authorList>
    </citation>
    <scope>NUCLEOTIDE SEQUENCE</scope>
    <source>
        <strain evidence="11">NBRC 103408</strain>
    </source>
</reference>
<dbReference type="SUPFAM" id="SSF56645">
    <property type="entry name" value="Acyl-CoA dehydrogenase NM domain-like"/>
    <property type="match status" value="1"/>
</dbReference>
<evidence type="ECO:0000256" key="5">
    <source>
        <dbReference type="ARBA" id="ARBA00023002"/>
    </source>
</evidence>
<dbReference type="RefSeq" id="WP_169560662.1">
    <property type="nucleotide sequence ID" value="NZ_BSNF01000006.1"/>
</dbReference>
<name>A0ABQ5U5I4_9PROT</name>
<evidence type="ECO:0000256" key="4">
    <source>
        <dbReference type="ARBA" id="ARBA00022827"/>
    </source>
</evidence>
<dbReference type="Pfam" id="PF00441">
    <property type="entry name" value="Acyl-CoA_dh_1"/>
    <property type="match status" value="1"/>
</dbReference>
<dbReference type="EMBL" id="BSNF01000006">
    <property type="protein sequence ID" value="GLQ06534.1"/>
    <property type="molecule type" value="Genomic_DNA"/>
</dbReference>
<comment type="similarity">
    <text evidence="2 6">Belongs to the acyl-CoA dehydrogenase family.</text>
</comment>
<dbReference type="InterPro" id="IPR025878">
    <property type="entry name" value="Acyl-CoA_dh-like_C_dom"/>
</dbReference>
<protein>
    <submittedName>
        <fullName evidence="11">Acyl-CoA dehydrogenase</fullName>
    </submittedName>
</protein>
<keyword evidence="4 6" id="KW-0274">FAD</keyword>
<feature type="domain" description="Acetyl-CoA dehydrogenase-like C-terminal" evidence="10">
    <location>
        <begin position="467"/>
        <end position="592"/>
    </location>
</feature>
<evidence type="ECO:0000259" key="9">
    <source>
        <dbReference type="Pfam" id="PF02771"/>
    </source>
</evidence>
<proteinExistence type="inferred from homology"/>
<evidence type="ECO:0000256" key="1">
    <source>
        <dbReference type="ARBA" id="ARBA00001974"/>
    </source>
</evidence>
<accession>A0ABQ5U5I4</accession>
<dbReference type="Pfam" id="PF02771">
    <property type="entry name" value="Acyl-CoA_dh_N"/>
    <property type="match status" value="1"/>
</dbReference>
<keyword evidence="5 6" id="KW-0560">Oxidoreductase</keyword>
<reference evidence="11" key="1">
    <citation type="journal article" date="2014" name="Int. J. Syst. Evol. Microbiol.">
        <title>Complete genome of a new Firmicutes species belonging to the dominant human colonic microbiota ('Ruminococcus bicirculans') reveals two chromosomes and a selective capacity to utilize plant glucans.</title>
        <authorList>
            <consortium name="NISC Comparative Sequencing Program"/>
            <person name="Wegmann U."/>
            <person name="Louis P."/>
            <person name="Goesmann A."/>
            <person name="Henrissat B."/>
            <person name="Duncan S.H."/>
            <person name="Flint H.J."/>
        </authorList>
    </citation>
    <scope>NUCLEOTIDE SEQUENCE</scope>
    <source>
        <strain evidence="11">NBRC 103408</strain>
    </source>
</reference>
<dbReference type="Pfam" id="PF12806">
    <property type="entry name" value="Acyl-CoA_dh_C"/>
    <property type="match status" value="1"/>
</dbReference>
<feature type="domain" description="Acyl-CoA dehydrogenase/oxidase C-terminal" evidence="7">
    <location>
        <begin position="284"/>
        <end position="450"/>
    </location>
</feature>